<gene>
    <name evidence="1" type="ORF">CPELLU_LOCUS10902</name>
</gene>
<keyword evidence="2" id="KW-1185">Reference proteome</keyword>
<comment type="caution">
    <text evidence="1">The sequence shown here is derived from an EMBL/GenBank/DDBJ whole genome shotgun (WGS) entry which is preliminary data.</text>
</comment>
<proteinExistence type="predicted"/>
<evidence type="ECO:0000313" key="2">
    <source>
        <dbReference type="Proteomes" id="UP000789759"/>
    </source>
</evidence>
<evidence type="ECO:0000313" key="1">
    <source>
        <dbReference type="EMBL" id="CAG8682987.1"/>
    </source>
</evidence>
<dbReference type="OrthoDB" id="2436309at2759"/>
<dbReference type="Proteomes" id="UP000789759">
    <property type="component" value="Unassembled WGS sequence"/>
</dbReference>
<reference evidence="1" key="1">
    <citation type="submission" date="2021-06" db="EMBL/GenBank/DDBJ databases">
        <authorList>
            <person name="Kallberg Y."/>
            <person name="Tangrot J."/>
            <person name="Rosling A."/>
        </authorList>
    </citation>
    <scope>NUCLEOTIDE SEQUENCE</scope>
    <source>
        <strain evidence="1">FL966</strain>
    </source>
</reference>
<protein>
    <submittedName>
        <fullName evidence="1">9209_t:CDS:1</fullName>
    </submittedName>
</protein>
<sequence>MPKGRPHKNISLCAVCGNNDLQERFHVLMPVLLTKVKQNINILGDEIYLSQENYKYLIKKILNVKQPKREISELSINSYIRNKNTEIKQFSEYFSDQQVSSAKTALGLFLAKSGASAHCVNTITNIGLYITYQTAFNRINGISNKHRISEKKYIQAHVNDYHNLHGTHIPSTNFAQQIVHYATILFNTIKCLPIPYNSVYGFPIHNHQGLIENLTIHSYNADIIEKYHQNFNQTKLIDCIELDLKNTKNYIEAVKTFLSLSEVIKYLMNYVIPLLADFPGWLLVKKYITKSFETSKDIVYITFLDLLDNLIPATLDIYMHLFLFLSDIQYWKITEHPIINILKTHLNAFDEYPIENFHSLLQCHTSAKVTIGMSLRRDAIFLDHCRHENAFVTSFEAKRDYPYTEKDLDNL</sequence>
<dbReference type="AlphaFoldDB" id="A0A9N9EP20"/>
<dbReference type="EMBL" id="CAJVQA010009267">
    <property type="protein sequence ID" value="CAG8682987.1"/>
    <property type="molecule type" value="Genomic_DNA"/>
</dbReference>
<accession>A0A9N9EP20</accession>
<organism evidence="1 2">
    <name type="scientific">Cetraspora pellucida</name>
    <dbReference type="NCBI Taxonomy" id="1433469"/>
    <lineage>
        <taxon>Eukaryota</taxon>
        <taxon>Fungi</taxon>
        <taxon>Fungi incertae sedis</taxon>
        <taxon>Mucoromycota</taxon>
        <taxon>Glomeromycotina</taxon>
        <taxon>Glomeromycetes</taxon>
        <taxon>Diversisporales</taxon>
        <taxon>Gigasporaceae</taxon>
        <taxon>Cetraspora</taxon>
    </lineage>
</organism>
<feature type="non-terminal residue" evidence="1">
    <location>
        <position position="1"/>
    </location>
</feature>
<name>A0A9N9EP20_9GLOM</name>